<keyword evidence="3" id="KW-1185">Reference proteome</keyword>
<dbReference type="GO" id="GO:0016810">
    <property type="term" value="F:hydrolase activity, acting on carbon-nitrogen (but not peptide) bonds"/>
    <property type="evidence" value="ECO:0007669"/>
    <property type="project" value="InterPro"/>
</dbReference>
<dbReference type="Gene3D" id="3.20.20.140">
    <property type="entry name" value="Metal-dependent hydrolases"/>
    <property type="match status" value="1"/>
</dbReference>
<dbReference type="PANTHER" id="PTHR43135:SF3">
    <property type="entry name" value="ALPHA-D-RIBOSE 1-METHYLPHOSPHONATE 5-TRIPHOSPHATE DIPHOSPHATASE"/>
    <property type="match status" value="1"/>
</dbReference>
<dbReference type="SUPFAM" id="SSF51338">
    <property type="entry name" value="Composite domain of metallo-dependent hydrolases"/>
    <property type="match status" value="1"/>
</dbReference>
<evidence type="ECO:0000313" key="2">
    <source>
        <dbReference type="EMBL" id="SFW80024.1"/>
    </source>
</evidence>
<name>A0A1K1S6L0_9PSEU</name>
<accession>A0A1K1S6L0</accession>
<sequence length="414" mass="43710">MTRTVFTGATLIDGGSDAAVPDAAVVVEDGVFTYAGPAAARPSVPDERVVDLSGRTVLPGFFDCHVHFLMDSNADFRGKMLTNRPVVNVFERARRMRDTLHAGVTTARDLGGIEAGYRDAVEQGLIDGPRLHVALRLMSHTGGHADFRLPSGFDPSRLLGPFSEIVDNPDEVRAAARRLMAEGADVIKVCATGGVNSPSDQPEDEGLTVEEIAAIADEVRRHRGRPIAAHAQGAQGIKNALRGGVTSIEHGYLIDDEGIDLMLERGAYLVPTLSTFDIDPAAYTPAAYAKKQRLAETAMARLSEAVRRGVKVALGTDSGVGPHGRNLRELAHLVKLGMSPSEAIRAGTVNAAGLLGVEDRLGSISAGKIADFVVCEGDPLADIEVLGDPRAVSLVVQGGAVKKGSLEQFGFAVR</sequence>
<reference evidence="3" key="1">
    <citation type="submission" date="2016-11" db="EMBL/GenBank/DDBJ databases">
        <authorList>
            <person name="Varghese N."/>
            <person name="Submissions S."/>
        </authorList>
    </citation>
    <scope>NUCLEOTIDE SEQUENCE [LARGE SCALE GENOMIC DNA]</scope>
    <source>
        <strain evidence="3">DSM 44671</strain>
    </source>
</reference>
<dbReference type="OrthoDB" id="3514520at2"/>
<protein>
    <submittedName>
        <fullName evidence="2">Imidazolonepropionase</fullName>
    </submittedName>
</protein>
<organism evidence="2 3">
    <name type="scientific">Amycolatopsis australiensis</name>
    <dbReference type="NCBI Taxonomy" id="546364"/>
    <lineage>
        <taxon>Bacteria</taxon>
        <taxon>Bacillati</taxon>
        <taxon>Actinomycetota</taxon>
        <taxon>Actinomycetes</taxon>
        <taxon>Pseudonocardiales</taxon>
        <taxon>Pseudonocardiaceae</taxon>
        <taxon>Amycolatopsis</taxon>
    </lineage>
</organism>
<dbReference type="InterPro" id="IPR032466">
    <property type="entry name" value="Metal_Hydrolase"/>
</dbReference>
<dbReference type="InterPro" id="IPR011059">
    <property type="entry name" value="Metal-dep_hydrolase_composite"/>
</dbReference>
<dbReference type="STRING" id="546364.SAMN04489730_4890"/>
<dbReference type="EMBL" id="FPJG01000006">
    <property type="protein sequence ID" value="SFW80024.1"/>
    <property type="molecule type" value="Genomic_DNA"/>
</dbReference>
<dbReference type="InterPro" id="IPR006680">
    <property type="entry name" value="Amidohydro-rel"/>
</dbReference>
<evidence type="ECO:0000259" key="1">
    <source>
        <dbReference type="Pfam" id="PF01979"/>
    </source>
</evidence>
<proteinExistence type="predicted"/>
<dbReference type="Pfam" id="PF01979">
    <property type="entry name" value="Amidohydro_1"/>
    <property type="match status" value="1"/>
</dbReference>
<dbReference type="RefSeq" id="WP_072478440.1">
    <property type="nucleotide sequence ID" value="NZ_FPJG01000006.1"/>
</dbReference>
<dbReference type="Proteomes" id="UP000182740">
    <property type="component" value="Unassembled WGS sequence"/>
</dbReference>
<feature type="domain" description="Amidohydrolase-related" evidence="1">
    <location>
        <begin position="56"/>
        <end position="399"/>
    </location>
</feature>
<dbReference type="CDD" id="cd01299">
    <property type="entry name" value="Met_dep_hydrolase_A"/>
    <property type="match status" value="1"/>
</dbReference>
<dbReference type="SUPFAM" id="SSF51556">
    <property type="entry name" value="Metallo-dependent hydrolases"/>
    <property type="match status" value="1"/>
</dbReference>
<gene>
    <name evidence="2" type="ORF">SAMN04489730_4890</name>
</gene>
<evidence type="ECO:0000313" key="3">
    <source>
        <dbReference type="Proteomes" id="UP000182740"/>
    </source>
</evidence>
<dbReference type="PANTHER" id="PTHR43135">
    <property type="entry name" value="ALPHA-D-RIBOSE 1-METHYLPHOSPHONATE 5-TRIPHOSPHATE DIPHOSPHATASE"/>
    <property type="match status" value="1"/>
</dbReference>
<dbReference type="InterPro" id="IPR057744">
    <property type="entry name" value="OTAase-like"/>
</dbReference>
<dbReference type="AlphaFoldDB" id="A0A1K1S6L0"/>
<dbReference type="InterPro" id="IPR051781">
    <property type="entry name" value="Metallo-dep_Hydrolase"/>
</dbReference>
<dbReference type="Gene3D" id="2.30.40.10">
    <property type="entry name" value="Urease, subunit C, domain 1"/>
    <property type="match status" value="1"/>
</dbReference>